<evidence type="ECO:0000256" key="6">
    <source>
        <dbReference type="ARBA" id="ARBA00049075"/>
    </source>
</evidence>
<dbReference type="InterPro" id="IPR029063">
    <property type="entry name" value="SAM-dependent_MTases_sf"/>
</dbReference>
<evidence type="ECO:0000256" key="1">
    <source>
        <dbReference type="ARBA" id="ARBA00018517"/>
    </source>
</evidence>
<comment type="catalytic activity">
    <reaction evidence="4">
        <text>a 5'-end (N(7)-methyl 5'-triphosphoguanosine)-ribonucleoside in snoRNA + S-adenosyl-L-methionine = a 5'-end (N(2),N(7)-dimethyl 5'-triphosphoguanosine)-ribonucleoside in snoRNA + S-adenosyl-L-homocysteine + H(+)</text>
        <dbReference type="Rhea" id="RHEA:78475"/>
        <dbReference type="Rhea" id="RHEA-COMP:19086"/>
        <dbReference type="Rhea" id="RHEA-COMP:19088"/>
        <dbReference type="ChEBI" id="CHEBI:15378"/>
        <dbReference type="ChEBI" id="CHEBI:57856"/>
        <dbReference type="ChEBI" id="CHEBI:59789"/>
        <dbReference type="ChEBI" id="CHEBI:156461"/>
        <dbReference type="ChEBI" id="CHEBI:172880"/>
    </reaction>
    <physiologicalReaction direction="left-to-right" evidence="4">
        <dbReference type="Rhea" id="RHEA:78476"/>
    </physiologicalReaction>
</comment>
<dbReference type="PANTHER" id="PTHR14741:SF32">
    <property type="entry name" value="TRIMETHYLGUANOSINE SYNTHASE"/>
    <property type="match status" value="1"/>
</dbReference>
<comment type="caution">
    <text evidence="8">The sequence shown here is derived from an EMBL/GenBank/DDBJ whole genome shotgun (WGS) entry which is preliminary data.</text>
</comment>
<evidence type="ECO:0000313" key="8">
    <source>
        <dbReference type="EMBL" id="KAL3232192.1"/>
    </source>
</evidence>
<evidence type="ECO:0000256" key="2">
    <source>
        <dbReference type="ARBA" id="ARBA00025783"/>
    </source>
</evidence>
<protein>
    <recommendedName>
        <fullName evidence="1">Trimethylguanosine synthase</fullName>
    </recommendedName>
    <alternativeName>
        <fullName evidence="7">Cap-specific guanine-N(2) methyltransferase</fullName>
    </alternativeName>
</protein>
<dbReference type="EMBL" id="JBEVYD010000005">
    <property type="protein sequence ID" value="KAL3232192.1"/>
    <property type="molecule type" value="Genomic_DNA"/>
</dbReference>
<evidence type="ECO:0000256" key="5">
    <source>
        <dbReference type="ARBA" id="ARBA00048763"/>
    </source>
</evidence>
<comment type="catalytic activity">
    <reaction evidence="6">
        <text>a 5'-end (N(7)-methyl 5'-triphosphoguanosine)-ribonucleoside in snRNA + S-adenosyl-L-methionine = a 5'-end (N(2),N(7)-dimethyl 5'-triphosphoguanosine)-ribonucleoside in snRNA + S-adenosyl-L-homocysteine + H(+)</text>
        <dbReference type="Rhea" id="RHEA:78471"/>
        <dbReference type="Rhea" id="RHEA-COMP:19085"/>
        <dbReference type="Rhea" id="RHEA-COMP:19087"/>
        <dbReference type="ChEBI" id="CHEBI:15378"/>
        <dbReference type="ChEBI" id="CHEBI:57856"/>
        <dbReference type="ChEBI" id="CHEBI:59789"/>
        <dbReference type="ChEBI" id="CHEBI:156461"/>
        <dbReference type="ChEBI" id="CHEBI:172880"/>
    </reaction>
    <physiologicalReaction direction="left-to-right" evidence="6">
        <dbReference type="Rhea" id="RHEA:78472"/>
    </physiologicalReaction>
</comment>
<evidence type="ECO:0000313" key="9">
    <source>
        <dbReference type="Proteomes" id="UP001623330"/>
    </source>
</evidence>
<dbReference type="InterPro" id="IPR019012">
    <property type="entry name" value="RNA_cap_Gua-N2-MeTrfase"/>
</dbReference>
<comment type="catalytic activity">
    <reaction evidence="3">
        <text>a 5'-end (N(2),N(7)-dimethyl 5'-triphosphoguanosine)-ribonucleoside in snoRNA + S-adenosyl-L-methionine = a 5'-end (N(2),N(2),N(7)-trimethyl 5'-triphosphoguanosine)-ribonucleoside in snoRNA + S-adenosyl-L-homocysteine + H(+)</text>
        <dbReference type="Rhea" id="RHEA:78507"/>
        <dbReference type="Rhea" id="RHEA-COMP:19088"/>
        <dbReference type="Rhea" id="RHEA-COMP:19090"/>
        <dbReference type="ChEBI" id="CHEBI:15378"/>
        <dbReference type="ChEBI" id="CHEBI:57856"/>
        <dbReference type="ChEBI" id="CHEBI:59789"/>
        <dbReference type="ChEBI" id="CHEBI:167623"/>
        <dbReference type="ChEBI" id="CHEBI:172880"/>
    </reaction>
    <physiologicalReaction direction="left-to-right" evidence="3">
        <dbReference type="Rhea" id="RHEA:78508"/>
    </physiologicalReaction>
</comment>
<dbReference type="SUPFAM" id="SSF53335">
    <property type="entry name" value="S-adenosyl-L-methionine-dependent methyltransferases"/>
    <property type="match status" value="1"/>
</dbReference>
<comment type="similarity">
    <text evidence="2">Belongs to the methyltransferase superfamily. Trimethylguanosine synthase family.</text>
</comment>
<reference evidence="8 9" key="1">
    <citation type="submission" date="2024-05" db="EMBL/GenBank/DDBJ databases">
        <title>Long read based assembly of the Candida bracarensis genome reveals expanded adhesin content.</title>
        <authorList>
            <person name="Marcet-Houben M."/>
            <person name="Ksiezopolska E."/>
            <person name="Gabaldon T."/>
        </authorList>
    </citation>
    <scope>NUCLEOTIDE SEQUENCE [LARGE SCALE GENOMIC DNA]</scope>
    <source>
        <strain evidence="8 9">CBM6</strain>
    </source>
</reference>
<dbReference type="Proteomes" id="UP001623330">
    <property type="component" value="Unassembled WGS sequence"/>
</dbReference>
<evidence type="ECO:0000256" key="7">
    <source>
        <dbReference type="ARBA" id="ARBA00049790"/>
    </source>
</evidence>
<sequence length="312" mass="36116">MGQHRRWLIHGSDLTSKSVRKAKKKYEKYDKTRHQFRKLRKFLKENKFLVNNEKPAAGDKQHVKYWRKRFKLFSRIREKPIYMTSELWFSVTPERIAKFLATFVSACLPGATSVLDVFSGGGGNSIHFANHFQKVYCVDSNLEHLYCTARNAQSYGVCDRIWLYKHKWGRKAARHFKKLKVDCIFGSPPWGGPEYINTETYDLENSLIPYGIHRLLSSFKSVSDNIILFLPKNSDLDQLNRATIDVMGANSKCKVIYMKEDGYPKGIMCMWGEAFTSYEEEGTAEQLNSDADEDIAETTEKENIDINYDIDG</sequence>
<dbReference type="PANTHER" id="PTHR14741">
    <property type="entry name" value="S-ADENOSYLMETHIONINE-DEPENDENT METHYLTRANSFERASE RELATED"/>
    <property type="match status" value="1"/>
</dbReference>
<proteinExistence type="inferred from homology"/>
<name>A0ABR4NTZ2_9SACH</name>
<dbReference type="Gene3D" id="3.40.50.150">
    <property type="entry name" value="Vaccinia Virus protein VP39"/>
    <property type="match status" value="1"/>
</dbReference>
<gene>
    <name evidence="8" type="ORF">RNJ44_04108</name>
</gene>
<organism evidence="8 9">
    <name type="scientific">Nakaseomyces bracarensis</name>
    <dbReference type="NCBI Taxonomy" id="273131"/>
    <lineage>
        <taxon>Eukaryota</taxon>
        <taxon>Fungi</taxon>
        <taxon>Dikarya</taxon>
        <taxon>Ascomycota</taxon>
        <taxon>Saccharomycotina</taxon>
        <taxon>Saccharomycetes</taxon>
        <taxon>Saccharomycetales</taxon>
        <taxon>Saccharomycetaceae</taxon>
        <taxon>Nakaseomyces</taxon>
    </lineage>
</organism>
<dbReference type="Pfam" id="PF09445">
    <property type="entry name" value="Methyltransf_15"/>
    <property type="match status" value="1"/>
</dbReference>
<comment type="catalytic activity">
    <reaction evidence="5">
        <text>a 5'-end (N(2),N(7)-dimethyl 5'-triphosphoguanosine)-ribonucleoside in snRNA + S-adenosyl-L-methionine = a 5'-end (N(2),N(2),N(7)-trimethyl 5'-triphosphoguanosine)-ribonucleoside in snRNA + S-adenosyl-L-homocysteine + H(+)</text>
        <dbReference type="Rhea" id="RHEA:78479"/>
        <dbReference type="Rhea" id="RHEA-COMP:19087"/>
        <dbReference type="Rhea" id="RHEA-COMP:19089"/>
        <dbReference type="ChEBI" id="CHEBI:15378"/>
        <dbReference type="ChEBI" id="CHEBI:57856"/>
        <dbReference type="ChEBI" id="CHEBI:59789"/>
        <dbReference type="ChEBI" id="CHEBI:167623"/>
        <dbReference type="ChEBI" id="CHEBI:172880"/>
    </reaction>
    <physiologicalReaction direction="left-to-right" evidence="5">
        <dbReference type="Rhea" id="RHEA:78480"/>
    </physiologicalReaction>
</comment>
<evidence type="ECO:0000256" key="3">
    <source>
        <dbReference type="ARBA" id="ARBA00047418"/>
    </source>
</evidence>
<evidence type="ECO:0000256" key="4">
    <source>
        <dbReference type="ARBA" id="ARBA00048740"/>
    </source>
</evidence>
<accession>A0ABR4NTZ2</accession>
<keyword evidence="9" id="KW-1185">Reference proteome</keyword>